<dbReference type="Gene3D" id="3.40.120.10">
    <property type="entry name" value="Alpha-D-Glucose-1,6-Bisphosphate, subunit A, domain 3"/>
    <property type="match status" value="3"/>
</dbReference>
<dbReference type="FunFam" id="3.40.120.10:FF:000002">
    <property type="entry name" value="Phosphoglucosamine mutase"/>
    <property type="match status" value="1"/>
</dbReference>
<dbReference type="SUPFAM" id="SSF53738">
    <property type="entry name" value="Phosphoglucomutase, first 3 domains"/>
    <property type="match status" value="3"/>
</dbReference>
<dbReference type="Gene3D" id="3.30.310.50">
    <property type="entry name" value="Alpha-D-phosphohexomutase, C-terminal domain"/>
    <property type="match status" value="1"/>
</dbReference>
<dbReference type="PANTHER" id="PTHR42946:SF1">
    <property type="entry name" value="PHOSPHOGLUCOMUTASE (ALPHA-D-GLUCOSE-1,6-BISPHOSPHATE-DEPENDENT)"/>
    <property type="match status" value="1"/>
</dbReference>
<evidence type="ECO:0000259" key="12">
    <source>
        <dbReference type="Pfam" id="PF00408"/>
    </source>
</evidence>
<dbReference type="InterPro" id="IPR005844">
    <property type="entry name" value="A-D-PHexomutase_a/b/a-I"/>
</dbReference>
<evidence type="ECO:0000256" key="6">
    <source>
        <dbReference type="ARBA" id="ARBA00050364"/>
    </source>
</evidence>
<feature type="domain" description="Alpha-D-phosphohexomutase alpha/beta/alpha" evidence="15">
    <location>
        <begin position="256"/>
        <end position="365"/>
    </location>
</feature>
<evidence type="ECO:0000256" key="11">
    <source>
        <dbReference type="RuleBase" id="RU004327"/>
    </source>
</evidence>
<dbReference type="CDD" id="cd05802">
    <property type="entry name" value="GlmM"/>
    <property type="match status" value="1"/>
</dbReference>
<feature type="domain" description="Alpha-D-phosphohexomutase alpha/beta/alpha" evidence="13">
    <location>
        <begin position="3"/>
        <end position="134"/>
    </location>
</feature>
<comment type="cofactor">
    <cofactor evidence="9">
        <name>Mg(2+)</name>
        <dbReference type="ChEBI" id="CHEBI:18420"/>
    </cofactor>
    <text evidence="9">Binds 1 Mg(2+) ion per subunit.</text>
</comment>
<feature type="modified residue" description="Phosphoserine" evidence="9">
    <location>
        <position position="99"/>
    </location>
</feature>
<reference evidence="16 17" key="1">
    <citation type="submission" date="2020-10" db="EMBL/GenBank/DDBJ databases">
        <title>Blautia liquoris sp.nov., isolated from the mud in a fermentation cellar used for the production of Chinese strong-flavoured liquor.</title>
        <authorList>
            <person name="Lu L."/>
        </authorList>
    </citation>
    <scope>NUCLEOTIDE SEQUENCE [LARGE SCALE GENOMIC DNA]</scope>
    <source>
        <strain evidence="16 17">LZLJ-3</strain>
    </source>
</reference>
<name>A0A7M2RKY8_9FIRM</name>
<feature type="binding site" evidence="9">
    <location>
        <position position="241"/>
    </location>
    <ligand>
        <name>Mg(2+)</name>
        <dbReference type="ChEBI" id="CHEBI:18420"/>
    </ligand>
</feature>
<dbReference type="InterPro" id="IPR006352">
    <property type="entry name" value="GlmM_bact"/>
</dbReference>
<evidence type="ECO:0000313" key="16">
    <source>
        <dbReference type="EMBL" id="QOV20012.1"/>
    </source>
</evidence>
<proteinExistence type="inferred from homology"/>
<feature type="binding site" evidence="9">
    <location>
        <position position="239"/>
    </location>
    <ligand>
        <name>Mg(2+)</name>
        <dbReference type="ChEBI" id="CHEBI:18420"/>
    </ligand>
</feature>
<dbReference type="Pfam" id="PF02880">
    <property type="entry name" value="PGM_PMM_III"/>
    <property type="match status" value="1"/>
</dbReference>
<keyword evidence="17" id="KW-1185">Reference proteome</keyword>
<evidence type="ECO:0000256" key="9">
    <source>
        <dbReference type="HAMAP-Rule" id="MF_01554"/>
    </source>
</evidence>
<comment type="similarity">
    <text evidence="1 9 10">Belongs to the phosphohexose mutase family.</text>
</comment>
<evidence type="ECO:0000256" key="4">
    <source>
        <dbReference type="ARBA" id="ARBA00022842"/>
    </source>
</evidence>
<dbReference type="SUPFAM" id="SSF55957">
    <property type="entry name" value="Phosphoglucomutase, C-terminal domain"/>
    <property type="match status" value="1"/>
</dbReference>
<evidence type="ECO:0000256" key="2">
    <source>
        <dbReference type="ARBA" id="ARBA00022553"/>
    </source>
</evidence>
<keyword evidence="3 9" id="KW-0479">Metal-binding</keyword>
<evidence type="ECO:0000313" key="17">
    <source>
        <dbReference type="Proteomes" id="UP000593601"/>
    </source>
</evidence>
<dbReference type="InterPro" id="IPR005846">
    <property type="entry name" value="A-D-PHexomutase_a/b/a-III"/>
</dbReference>
<dbReference type="InterPro" id="IPR050060">
    <property type="entry name" value="Phosphoglucosamine_mutase"/>
</dbReference>
<dbReference type="InterPro" id="IPR005843">
    <property type="entry name" value="A-D-PHexomutase_C"/>
</dbReference>
<dbReference type="InterPro" id="IPR005845">
    <property type="entry name" value="A-D-PHexomutase_a/b/a-II"/>
</dbReference>
<evidence type="ECO:0000259" key="15">
    <source>
        <dbReference type="Pfam" id="PF02880"/>
    </source>
</evidence>
<dbReference type="Pfam" id="PF02878">
    <property type="entry name" value="PGM_PMM_I"/>
    <property type="match status" value="1"/>
</dbReference>
<dbReference type="InterPro" id="IPR016055">
    <property type="entry name" value="A-D-PHexomutase_a/b/a-I/II/III"/>
</dbReference>
<dbReference type="EC" id="5.4.2.10" evidence="7 9"/>
<feature type="domain" description="Alpha-D-phosphohexomutase alpha/beta/alpha" evidence="14">
    <location>
        <begin position="158"/>
        <end position="252"/>
    </location>
</feature>
<dbReference type="InterPro" id="IPR016066">
    <property type="entry name" value="A-D-PHexomutase_CS"/>
</dbReference>
<feature type="binding site" evidence="9">
    <location>
        <position position="243"/>
    </location>
    <ligand>
        <name>Mg(2+)</name>
        <dbReference type="ChEBI" id="CHEBI:18420"/>
    </ligand>
</feature>
<dbReference type="AlphaFoldDB" id="A0A7M2RKY8"/>
<keyword evidence="5 9" id="KW-0413">Isomerase</keyword>
<evidence type="ECO:0000259" key="13">
    <source>
        <dbReference type="Pfam" id="PF02878"/>
    </source>
</evidence>
<evidence type="ECO:0000256" key="1">
    <source>
        <dbReference type="ARBA" id="ARBA00010231"/>
    </source>
</evidence>
<dbReference type="Pfam" id="PF02879">
    <property type="entry name" value="PGM_PMM_II"/>
    <property type="match status" value="1"/>
</dbReference>
<dbReference type="FunFam" id="3.40.120.10:FF:000001">
    <property type="entry name" value="Phosphoglucosamine mutase"/>
    <property type="match status" value="1"/>
</dbReference>
<accession>A0A7M2RKY8</accession>
<comment type="catalytic activity">
    <reaction evidence="6 9 11">
        <text>alpha-D-glucosamine 1-phosphate = D-glucosamine 6-phosphate</text>
        <dbReference type="Rhea" id="RHEA:23424"/>
        <dbReference type="ChEBI" id="CHEBI:58516"/>
        <dbReference type="ChEBI" id="CHEBI:58725"/>
        <dbReference type="EC" id="5.4.2.10"/>
    </reaction>
</comment>
<dbReference type="InterPro" id="IPR005841">
    <property type="entry name" value="Alpha-D-phosphohexomutase_SF"/>
</dbReference>
<dbReference type="GO" id="GO:0008966">
    <property type="term" value="F:phosphoglucosamine mutase activity"/>
    <property type="evidence" value="ECO:0007669"/>
    <property type="project" value="UniProtKB-UniRule"/>
</dbReference>
<dbReference type="PROSITE" id="PS00710">
    <property type="entry name" value="PGM_PMM"/>
    <property type="match status" value="1"/>
</dbReference>
<dbReference type="Proteomes" id="UP000593601">
    <property type="component" value="Chromosome"/>
</dbReference>
<evidence type="ECO:0000256" key="3">
    <source>
        <dbReference type="ARBA" id="ARBA00022723"/>
    </source>
</evidence>
<dbReference type="PRINTS" id="PR00509">
    <property type="entry name" value="PGMPMM"/>
</dbReference>
<dbReference type="GO" id="GO:0005975">
    <property type="term" value="P:carbohydrate metabolic process"/>
    <property type="evidence" value="ECO:0007669"/>
    <property type="project" value="InterPro"/>
</dbReference>
<feature type="domain" description="Alpha-D-phosphohexomutase C-terminal" evidence="12">
    <location>
        <begin position="372"/>
        <end position="438"/>
    </location>
</feature>
<dbReference type="PANTHER" id="PTHR42946">
    <property type="entry name" value="PHOSPHOHEXOSE MUTASE"/>
    <property type="match status" value="1"/>
</dbReference>
<dbReference type="RefSeq" id="WP_193736332.1">
    <property type="nucleotide sequence ID" value="NZ_CP063304.1"/>
</dbReference>
<evidence type="ECO:0000259" key="14">
    <source>
        <dbReference type="Pfam" id="PF02879"/>
    </source>
</evidence>
<dbReference type="GO" id="GO:0009252">
    <property type="term" value="P:peptidoglycan biosynthetic process"/>
    <property type="evidence" value="ECO:0007669"/>
    <property type="project" value="TreeGrafter"/>
</dbReference>
<keyword evidence="4 9" id="KW-0460">Magnesium</keyword>
<comment type="PTM">
    <text evidence="9">Activated by phosphorylation.</text>
</comment>
<feature type="active site" description="Phosphoserine intermediate" evidence="9">
    <location>
        <position position="99"/>
    </location>
</feature>
<dbReference type="GO" id="GO:0006048">
    <property type="term" value="P:UDP-N-acetylglucosamine biosynthetic process"/>
    <property type="evidence" value="ECO:0007669"/>
    <property type="project" value="TreeGrafter"/>
</dbReference>
<protein>
    <recommendedName>
        <fullName evidence="8 9">Phosphoglucosamine mutase</fullName>
        <ecNumber evidence="7 9">5.4.2.10</ecNumber>
    </recommendedName>
</protein>
<dbReference type="GO" id="GO:0005829">
    <property type="term" value="C:cytosol"/>
    <property type="evidence" value="ECO:0007669"/>
    <property type="project" value="TreeGrafter"/>
</dbReference>
<dbReference type="GO" id="GO:0000287">
    <property type="term" value="F:magnesium ion binding"/>
    <property type="evidence" value="ECO:0007669"/>
    <property type="project" value="UniProtKB-UniRule"/>
</dbReference>
<organism evidence="16 17">
    <name type="scientific">Blautia liquoris</name>
    <dbReference type="NCBI Taxonomy" id="2779518"/>
    <lineage>
        <taxon>Bacteria</taxon>
        <taxon>Bacillati</taxon>
        <taxon>Bacillota</taxon>
        <taxon>Clostridia</taxon>
        <taxon>Lachnospirales</taxon>
        <taxon>Lachnospiraceae</taxon>
        <taxon>Blautia</taxon>
    </lineage>
</organism>
<dbReference type="InterPro" id="IPR036900">
    <property type="entry name" value="A-D-PHexomutase_C_sf"/>
</dbReference>
<feature type="binding site" description="via phosphate group" evidence="9">
    <location>
        <position position="99"/>
    </location>
    <ligand>
        <name>Mg(2+)</name>
        <dbReference type="ChEBI" id="CHEBI:18420"/>
    </ligand>
</feature>
<dbReference type="Pfam" id="PF00408">
    <property type="entry name" value="PGM_PMM_IV"/>
    <property type="match status" value="1"/>
</dbReference>
<keyword evidence="2 9" id="KW-0597">Phosphoprotein</keyword>
<dbReference type="FunFam" id="3.30.310.50:FF:000001">
    <property type="entry name" value="Phosphoglucosamine mutase"/>
    <property type="match status" value="1"/>
</dbReference>
<dbReference type="GO" id="GO:0004615">
    <property type="term" value="F:phosphomannomutase activity"/>
    <property type="evidence" value="ECO:0007669"/>
    <property type="project" value="TreeGrafter"/>
</dbReference>
<evidence type="ECO:0000256" key="7">
    <source>
        <dbReference type="ARBA" id="ARBA00066330"/>
    </source>
</evidence>
<sequence>MGKYFGTDGFRGEANIDLTVEHAYKVGRFLGWYFGKDHKASIVIGKDTRRSSYMFEYALASGLTASGADACLLHVTTTPSVSYVVRTENFDCGIMISASHNPYYDNGIKVINGQGQKLESEIEEQIENYIDQEEPKVPFAIGKDIGRTIDFSAGRNRYIGHLISIPTRSFKNIRVGLDCSNGSSFSIAKSVFDAVGAKTYVISNNPDGTNINKDCGSTHIEALQQFVRDNQLDVGFAYDGDADRCIAVDEKGEVVDGDMIMFICGKYLKEQGRLDQNTIVTTIMSNLGLYKACDREGIRYEKTAVGDRHVCENMMANGYSLGGEQSGHIIFSKHASTGDGILTSLMVMEVILEKKTSLHTLAKEITIYPQCLKNVKVADKKAAKENSAVKKAIAEVKQSLGGEGRILVRESGTEPVIRVMVEAAEDALCETCVDQVIEVMRQENLIISD</sequence>
<dbReference type="EMBL" id="CP063304">
    <property type="protein sequence ID" value="QOV20012.1"/>
    <property type="molecule type" value="Genomic_DNA"/>
</dbReference>
<comment type="function">
    <text evidence="9 11">Catalyzes the conversion of glucosamine-6-phosphate to glucosamine-1-phosphate.</text>
</comment>
<evidence type="ECO:0000256" key="10">
    <source>
        <dbReference type="RuleBase" id="RU004326"/>
    </source>
</evidence>
<dbReference type="NCBIfam" id="TIGR01455">
    <property type="entry name" value="glmM"/>
    <property type="match status" value="1"/>
</dbReference>
<evidence type="ECO:0000256" key="5">
    <source>
        <dbReference type="ARBA" id="ARBA00023235"/>
    </source>
</evidence>
<dbReference type="HAMAP" id="MF_01554_B">
    <property type="entry name" value="GlmM_B"/>
    <property type="match status" value="1"/>
</dbReference>
<gene>
    <name evidence="9" type="primary">glmM</name>
    <name evidence="16" type="ORF">INP51_03385</name>
</gene>
<dbReference type="KEGG" id="bliq:INP51_03385"/>
<evidence type="ECO:0000256" key="8">
    <source>
        <dbReference type="ARBA" id="ARBA00068193"/>
    </source>
</evidence>